<dbReference type="Proteomes" id="UP001597055">
    <property type="component" value="Unassembled WGS sequence"/>
</dbReference>
<dbReference type="Pfam" id="PF10708">
    <property type="entry name" value="DUF2510"/>
    <property type="match status" value="2"/>
</dbReference>
<name>A0ABW3AJ51_9MICO</name>
<organism evidence="2 3">
    <name type="scientific">Microbacterium insulae</name>
    <dbReference type="NCBI Taxonomy" id="483014"/>
    <lineage>
        <taxon>Bacteria</taxon>
        <taxon>Bacillati</taxon>
        <taxon>Actinomycetota</taxon>
        <taxon>Actinomycetes</taxon>
        <taxon>Micrococcales</taxon>
        <taxon>Microbacteriaceae</taxon>
        <taxon>Microbacterium</taxon>
    </lineage>
</organism>
<evidence type="ECO:0000313" key="3">
    <source>
        <dbReference type="Proteomes" id="UP001597055"/>
    </source>
</evidence>
<comment type="caution">
    <text evidence="2">The sequence shown here is derived from an EMBL/GenBank/DDBJ whole genome shotgun (WGS) entry which is preliminary data.</text>
</comment>
<evidence type="ECO:0000313" key="2">
    <source>
        <dbReference type="EMBL" id="MFD0790831.1"/>
    </source>
</evidence>
<feature type="domain" description="DUF2510" evidence="1">
    <location>
        <begin position="7"/>
        <end position="30"/>
    </location>
</feature>
<keyword evidence="3" id="KW-1185">Reference proteome</keyword>
<proteinExistence type="predicted"/>
<dbReference type="EMBL" id="JBHTII010000001">
    <property type="protein sequence ID" value="MFD0790831.1"/>
    <property type="molecule type" value="Genomic_DNA"/>
</dbReference>
<gene>
    <name evidence="2" type="ORF">ACFQ0P_10490</name>
</gene>
<accession>A0ABW3AJ51</accession>
<sequence length="192" mass="21301">MGEHPPAGWYDDGTGRQRWWDGARWSDEYIDLREARTELHTGSAPAAAGSAAAGWYDDQRGRQRWWDGTRWTTAVRYSGQEQSFAGIVLDGRWVHFGDLSQPVGGVEASVDTGDALLRSPAFTRNAVERRLFGSAGPITPRTLNRAIDRSRRYLVVAGSAQVWIAAITADQETEAQVFAGWVRASSAHYRYG</sequence>
<protein>
    <submittedName>
        <fullName evidence="2">DUF2510 domain-containing protein</fullName>
    </submittedName>
</protein>
<dbReference type="RefSeq" id="WP_204978657.1">
    <property type="nucleotide sequence ID" value="NZ_JBHTII010000001.1"/>
</dbReference>
<reference evidence="3" key="1">
    <citation type="journal article" date="2019" name="Int. J. Syst. Evol. Microbiol.">
        <title>The Global Catalogue of Microorganisms (GCM) 10K type strain sequencing project: providing services to taxonomists for standard genome sequencing and annotation.</title>
        <authorList>
            <consortium name="The Broad Institute Genomics Platform"/>
            <consortium name="The Broad Institute Genome Sequencing Center for Infectious Disease"/>
            <person name="Wu L."/>
            <person name="Ma J."/>
        </authorList>
    </citation>
    <scope>NUCLEOTIDE SEQUENCE [LARGE SCALE GENOMIC DNA]</scope>
    <source>
        <strain evidence="3">CCUG 54523</strain>
    </source>
</reference>
<feature type="domain" description="DUF2510" evidence="1">
    <location>
        <begin position="53"/>
        <end position="82"/>
    </location>
</feature>
<dbReference type="InterPro" id="IPR018929">
    <property type="entry name" value="DUF2510"/>
</dbReference>
<evidence type="ECO:0000259" key="1">
    <source>
        <dbReference type="Pfam" id="PF10708"/>
    </source>
</evidence>